<dbReference type="CDD" id="cd00082">
    <property type="entry name" value="HisKA"/>
    <property type="match status" value="1"/>
</dbReference>
<evidence type="ECO:0000256" key="7">
    <source>
        <dbReference type="SAM" id="Phobius"/>
    </source>
</evidence>
<dbReference type="InterPro" id="IPR011990">
    <property type="entry name" value="TPR-like_helical_dom_sf"/>
</dbReference>
<keyword evidence="3" id="KW-0597">Phosphoprotein</keyword>
<evidence type="ECO:0000256" key="4">
    <source>
        <dbReference type="ARBA" id="ARBA00022679"/>
    </source>
</evidence>
<dbReference type="Pfam" id="PF13424">
    <property type="entry name" value="TPR_12"/>
    <property type="match status" value="1"/>
</dbReference>
<gene>
    <name evidence="9" type="ORF">GCM10023183_04660</name>
</gene>
<dbReference type="Pfam" id="PF00512">
    <property type="entry name" value="HisKA"/>
    <property type="match status" value="1"/>
</dbReference>
<dbReference type="InterPro" id="IPR003661">
    <property type="entry name" value="HisK_dim/P_dom"/>
</dbReference>
<keyword evidence="7" id="KW-1133">Transmembrane helix</keyword>
<dbReference type="PROSITE" id="PS50109">
    <property type="entry name" value="HIS_KIN"/>
    <property type="match status" value="1"/>
</dbReference>
<dbReference type="InterPro" id="IPR003594">
    <property type="entry name" value="HATPase_dom"/>
</dbReference>
<comment type="catalytic activity">
    <reaction evidence="1">
        <text>ATP + protein L-histidine = ADP + protein N-phospho-L-histidine.</text>
        <dbReference type="EC" id="2.7.13.3"/>
    </reaction>
</comment>
<dbReference type="SMART" id="SM00028">
    <property type="entry name" value="TPR"/>
    <property type="match status" value="5"/>
</dbReference>
<dbReference type="InterPro" id="IPR005467">
    <property type="entry name" value="His_kinase_dom"/>
</dbReference>
<dbReference type="EMBL" id="BAABGX010000001">
    <property type="protein sequence ID" value="GAA4297272.1"/>
    <property type="molecule type" value="Genomic_DNA"/>
</dbReference>
<evidence type="ECO:0000313" key="9">
    <source>
        <dbReference type="EMBL" id="GAA4297272.1"/>
    </source>
</evidence>
<dbReference type="Gene3D" id="1.25.40.10">
    <property type="entry name" value="Tetratricopeptide repeat domain"/>
    <property type="match status" value="2"/>
</dbReference>
<feature type="domain" description="Histidine kinase" evidence="8">
    <location>
        <begin position="438"/>
        <end position="654"/>
    </location>
</feature>
<dbReference type="EC" id="2.7.13.3" evidence="2"/>
<reference evidence="10" key="1">
    <citation type="journal article" date="2019" name="Int. J. Syst. Evol. Microbiol.">
        <title>The Global Catalogue of Microorganisms (GCM) 10K type strain sequencing project: providing services to taxonomists for standard genome sequencing and annotation.</title>
        <authorList>
            <consortium name="The Broad Institute Genomics Platform"/>
            <consortium name="The Broad Institute Genome Sequencing Center for Infectious Disease"/>
            <person name="Wu L."/>
            <person name="Ma J."/>
        </authorList>
    </citation>
    <scope>NUCLEOTIDE SEQUENCE [LARGE SCALE GENOMIC DNA]</scope>
    <source>
        <strain evidence="10">JCM 17917</strain>
    </source>
</reference>
<dbReference type="Proteomes" id="UP001501844">
    <property type="component" value="Unassembled WGS sequence"/>
</dbReference>
<dbReference type="Gene3D" id="1.10.287.130">
    <property type="match status" value="1"/>
</dbReference>
<keyword evidence="6" id="KW-0802">TPR repeat</keyword>
<keyword evidence="10" id="KW-1185">Reference proteome</keyword>
<dbReference type="InterPro" id="IPR004358">
    <property type="entry name" value="Sig_transdc_His_kin-like_C"/>
</dbReference>
<dbReference type="InterPro" id="IPR036890">
    <property type="entry name" value="HATPase_C_sf"/>
</dbReference>
<evidence type="ECO:0000256" key="3">
    <source>
        <dbReference type="ARBA" id="ARBA00022553"/>
    </source>
</evidence>
<dbReference type="SUPFAM" id="SSF55874">
    <property type="entry name" value="ATPase domain of HSP90 chaperone/DNA topoisomerase II/histidine kinase"/>
    <property type="match status" value="1"/>
</dbReference>
<sequence length="671" mass="75610">MRNFLLVVVLLLYTTIGLAKGRDTQQLLQDLKNVSAPQEKAELLNTITQHYWEIDPSLSVAYGLKAAAFCKDQGFQKLLATAYNNTSVAYYWLNNLPKATEFARKSLKLRENLKDSIGLGSSYNNLGNLLRDQNQFDLARTYFRKALSIGEKTGKKNVISTTLSNLGTVYELEKKYDTALVYYIQVNAMNQAANDPYELAIDHFNIGNVYLAMENESQSFFHLNKALAYSIQTRNKVNEMYVVRSLANLHLKKGKLREAQAYALQALAISKKIPSPEGIKESAHLLNKIFMAKKEYQKAHEYLTLYTSTQDSLRSQIQAQALAEVNAKYETDKSAIEIKRLKVEHELHSEKLAQKSKTQYTIGILLFLIGSLAVVFFRGRNRVHKINKQLSSYNQLILEKNASIQEQANALVVQSGLLQSQKEQLENLNQVKDRLFSIVAHDLRGPLISLQSLLQIISMGNLPPEKMDRFIQDLNVQQQNTLGLLDNLLMWAKIQMKGMQLENKPVHLQQLVDQNLKLLMPQAAKKGIQLENNISGEVWAQADTETLKLVFRNLISNAIKFCQEEDLVEVTATVTGQDLVQVSVKDTGKGISPENQLKLFGPNHYKESGTANEKGNGLGLMLCKEFIEKNGGTIWVESQVGQGSQFHFTIPLRTEVLETEATPKSKRLALA</sequence>
<evidence type="ECO:0000256" key="5">
    <source>
        <dbReference type="ARBA" id="ARBA00022777"/>
    </source>
</evidence>
<dbReference type="InterPro" id="IPR019734">
    <property type="entry name" value="TPR_rpt"/>
</dbReference>
<dbReference type="SUPFAM" id="SSF48452">
    <property type="entry name" value="TPR-like"/>
    <property type="match status" value="1"/>
</dbReference>
<dbReference type="CDD" id="cd00075">
    <property type="entry name" value="HATPase"/>
    <property type="match status" value="1"/>
</dbReference>
<keyword evidence="4" id="KW-0808">Transferase</keyword>
<keyword evidence="7" id="KW-0812">Transmembrane</keyword>
<evidence type="ECO:0000256" key="2">
    <source>
        <dbReference type="ARBA" id="ARBA00012438"/>
    </source>
</evidence>
<feature type="transmembrane region" description="Helical" evidence="7">
    <location>
        <begin position="360"/>
        <end position="379"/>
    </location>
</feature>
<keyword evidence="7" id="KW-0472">Membrane</keyword>
<dbReference type="SMART" id="SM00387">
    <property type="entry name" value="HATPase_c"/>
    <property type="match status" value="1"/>
</dbReference>
<name>A0ABP8F8M0_9BACT</name>
<protein>
    <recommendedName>
        <fullName evidence="2">histidine kinase</fullName>
        <ecNumber evidence="2">2.7.13.3</ecNumber>
    </recommendedName>
</protein>
<dbReference type="PANTHER" id="PTHR43047:SF72">
    <property type="entry name" value="OSMOSENSING HISTIDINE PROTEIN KINASE SLN1"/>
    <property type="match status" value="1"/>
</dbReference>
<dbReference type="SMART" id="SM00388">
    <property type="entry name" value="HisKA"/>
    <property type="match status" value="1"/>
</dbReference>
<feature type="repeat" description="TPR" evidence="6">
    <location>
        <begin position="120"/>
        <end position="153"/>
    </location>
</feature>
<dbReference type="SUPFAM" id="SSF47384">
    <property type="entry name" value="Homodimeric domain of signal transducing histidine kinase"/>
    <property type="match status" value="1"/>
</dbReference>
<dbReference type="Pfam" id="PF02518">
    <property type="entry name" value="HATPase_c"/>
    <property type="match status" value="1"/>
</dbReference>
<evidence type="ECO:0000313" key="10">
    <source>
        <dbReference type="Proteomes" id="UP001501844"/>
    </source>
</evidence>
<dbReference type="RefSeq" id="WP_345161933.1">
    <property type="nucleotide sequence ID" value="NZ_BAABGX010000001.1"/>
</dbReference>
<dbReference type="Gene3D" id="3.30.565.10">
    <property type="entry name" value="Histidine kinase-like ATPase, C-terminal domain"/>
    <property type="match status" value="1"/>
</dbReference>
<comment type="caution">
    <text evidence="9">The sequence shown here is derived from an EMBL/GenBank/DDBJ whole genome shotgun (WGS) entry which is preliminary data.</text>
</comment>
<dbReference type="PANTHER" id="PTHR43047">
    <property type="entry name" value="TWO-COMPONENT HISTIDINE PROTEIN KINASE"/>
    <property type="match status" value="1"/>
</dbReference>
<proteinExistence type="predicted"/>
<dbReference type="PRINTS" id="PR00344">
    <property type="entry name" value="BCTRLSENSOR"/>
</dbReference>
<dbReference type="InterPro" id="IPR036097">
    <property type="entry name" value="HisK_dim/P_sf"/>
</dbReference>
<evidence type="ECO:0000256" key="6">
    <source>
        <dbReference type="PROSITE-ProRule" id="PRU00339"/>
    </source>
</evidence>
<dbReference type="PROSITE" id="PS50005">
    <property type="entry name" value="TPR"/>
    <property type="match status" value="1"/>
</dbReference>
<accession>A0ABP8F8M0</accession>
<evidence type="ECO:0000259" key="8">
    <source>
        <dbReference type="PROSITE" id="PS50109"/>
    </source>
</evidence>
<organism evidence="9 10">
    <name type="scientific">Nibribacter koreensis</name>
    <dbReference type="NCBI Taxonomy" id="1084519"/>
    <lineage>
        <taxon>Bacteria</taxon>
        <taxon>Pseudomonadati</taxon>
        <taxon>Bacteroidota</taxon>
        <taxon>Cytophagia</taxon>
        <taxon>Cytophagales</taxon>
        <taxon>Hymenobacteraceae</taxon>
        <taxon>Nibribacter</taxon>
    </lineage>
</organism>
<evidence type="ECO:0000256" key="1">
    <source>
        <dbReference type="ARBA" id="ARBA00000085"/>
    </source>
</evidence>
<keyword evidence="5" id="KW-0418">Kinase</keyword>